<dbReference type="RefSeq" id="WP_190265582.1">
    <property type="nucleotide sequence ID" value="NZ_BAABAD010000003.1"/>
</dbReference>
<comment type="caution">
    <text evidence="3">The sequence shown here is derived from an EMBL/GenBank/DDBJ whole genome shotgun (WGS) entry which is preliminary data.</text>
</comment>
<proteinExistence type="predicted"/>
<dbReference type="InterPro" id="IPR029068">
    <property type="entry name" value="Glyas_Bleomycin-R_OHBP_Dase"/>
</dbReference>
<keyword evidence="4" id="KW-1185">Reference proteome</keyword>
<protein>
    <submittedName>
        <fullName evidence="3">VOC family protein</fullName>
    </submittedName>
</protein>
<dbReference type="SUPFAM" id="SSF54593">
    <property type="entry name" value="Glyoxalase/Bleomycin resistance protein/Dihydroxybiphenyl dioxygenase"/>
    <property type="match status" value="1"/>
</dbReference>
<dbReference type="Pfam" id="PF00903">
    <property type="entry name" value="Glyoxalase"/>
    <property type="match status" value="1"/>
</dbReference>
<dbReference type="Gene3D" id="3.10.180.10">
    <property type="entry name" value="2,3-Dihydroxybiphenyl 1,2-Dioxygenase, domain 1"/>
    <property type="match status" value="1"/>
</dbReference>
<reference evidence="3 4" key="1">
    <citation type="submission" date="2020-09" db="EMBL/GenBank/DDBJ databases">
        <title>Novel species in genus Gordonia.</title>
        <authorList>
            <person name="Zhang G."/>
        </authorList>
    </citation>
    <scope>NUCLEOTIDE SEQUENCE [LARGE SCALE GENOMIC DNA]</scope>
    <source>
        <strain evidence="3 4">ON-33</strain>
    </source>
</reference>
<name>A0ABR7W6E1_9ACTN</name>
<accession>A0ABR7W6E1</accession>
<dbReference type="EMBL" id="JACWMS010000001">
    <property type="protein sequence ID" value="MBD1318400.1"/>
    <property type="molecule type" value="Genomic_DNA"/>
</dbReference>
<dbReference type="Proteomes" id="UP000602395">
    <property type="component" value="Unassembled WGS sequence"/>
</dbReference>
<gene>
    <name evidence="3" type="ORF">IDF66_02285</name>
</gene>
<evidence type="ECO:0000313" key="4">
    <source>
        <dbReference type="Proteomes" id="UP000602395"/>
    </source>
</evidence>
<feature type="region of interest" description="Disordered" evidence="1">
    <location>
        <begin position="1"/>
        <end position="29"/>
    </location>
</feature>
<dbReference type="PROSITE" id="PS51819">
    <property type="entry name" value="VOC"/>
    <property type="match status" value="1"/>
</dbReference>
<dbReference type="InterPro" id="IPR037523">
    <property type="entry name" value="VOC_core"/>
</dbReference>
<feature type="domain" description="VOC" evidence="2">
    <location>
        <begin position="33"/>
        <end position="142"/>
    </location>
</feature>
<sequence length="146" mass="16085">MGSADAPVAARRAGRFSSRTPDDDSDVEDPMIRGMHALFYSTEEQALRDFIKDKLQLPSTDTGGGWLIFDAPEADLGVHPTDGTSPPSGTADISFYCDRIEETVAELRSRGVEFTQEVEDHGYGLVTYFAVPGGFTVQLYEPRYQK</sequence>
<evidence type="ECO:0000313" key="3">
    <source>
        <dbReference type="EMBL" id="MBD1318400.1"/>
    </source>
</evidence>
<evidence type="ECO:0000259" key="2">
    <source>
        <dbReference type="PROSITE" id="PS51819"/>
    </source>
</evidence>
<dbReference type="InterPro" id="IPR004360">
    <property type="entry name" value="Glyas_Fos-R_dOase_dom"/>
</dbReference>
<evidence type="ECO:0000256" key="1">
    <source>
        <dbReference type="SAM" id="MobiDB-lite"/>
    </source>
</evidence>
<organism evidence="3 4">
    <name type="scientific">Gordonia hankookensis</name>
    <dbReference type="NCBI Taxonomy" id="589403"/>
    <lineage>
        <taxon>Bacteria</taxon>
        <taxon>Bacillati</taxon>
        <taxon>Actinomycetota</taxon>
        <taxon>Actinomycetes</taxon>
        <taxon>Mycobacteriales</taxon>
        <taxon>Gordoniaceae</taxon>
        <taxon>Gordonia</taxon>
    </lineage>
</organism>